<comment type="caution">
    <text evidence="1">The sequence shown here is derived from an EMBL/GenBank/DDBJ whole genome shotgun (WGS) entry which is preliminary data.</text>
</comment>
<name>A0ACB9DBL9_9ASTR</name>
<keyword evidence="2" id="KW-1185">Reference proteome</keyword>
<proteinExistence type="predicted"/>
<gene>
    <name evidence="1" type="ORF">L1987_56937</name>
</gene>
<reference evidence="1 2" key="2">
    <citation type="journal article" date="2022" name="Mol. Ecol. Resour.">
        <title>The genomes of chicory, endive, great burdock and yacon provide insights into Asteraceae paleo-polyploidization history and plant inulin production.</title>
        <authorList>
            <person name="Fan W."/>
            <person name="Wang S."/>
            <person name="Wang H."/>
            <person name="Wang A."/>
            <person name="Jiang F."/>
            <person name="Liu H."/>
            <person name="Zhao H."/>
            <person name="Xu D."/>
            <person name="Zhang Y."/>
        </authorList>
    </citation>
    <scope>NUCLEOTIDE SEQUENCE [LARGE SCALE GENOMIC DNA]</scope>
    <source>
        <strain evidence="2">cv. Yunnan</strain>
        <tissue evidence="1">Leaves</tissue>
    </source>
</reference>
<dbReference type="EMBL" id="CM042036">
    <property type="protein sequence ID" value="KAI3743870.1"/>
    <property type="molecule type" value="Genomic_DNA"/>
</dbReference>
<organism evidence="1 2">
    <name type="scientific">Smallanthus sonchifolius</name>
    <dbReference type="NCBI Taxonomy" id="185202"/>
    <lineage>
        <taxon>Eukaryota</taxon>
        <taxon>Viridiplantae</taxon>
        <taxon>Streptophyta</taxon>
        <taxon>Embryophyta</taxon>
        <taxon>Tracheophyta</taxon>
        <taxon>Spermatophyta</taxon>
        <taxon>Magnoliopsida</taxon>
        <taxon>eudicotyledons</taxon>
        <taxon>Gunneridae</taxon>
        <taxon>Pentapetalae</taxon>
        <taxon>asterids</taxon>
        <taxon>campanulids</taxon>
        <taxon>Asterales</taxon>
        <taxon>Asteraceae</taxon>
        <taxon>Asteroideae</taxon>
        <taxon>Heliantheae alliance</taxon>
        <taxon>Millerieae</taxon>
        <taxon>Smallanthus</taxon>
    </lineage>
</organism>
<dbReference type="Proteomes" id="UP001056120">
    <property type="component" value="Linkage Group LG19"/>
</dbReference>
<protein>
    <submittedName>
        <fullName evidence="1">Uncharacterized protein</fullName>
    </submittedName>
</protein>
<evidence type="ECO:0000313" key="2">
    <source>
        <dbReference type="Proteomes" id="UP001056120"/>
    </source>
</evidence>
<sequence>MLSRSDGNLSGNGGGGGGGTRQVSLGVSSDDGIGGEVSVESESLETGSGVAAASEKCIDVEEHHHGGRNVGCRSITWSTDGCHMSCVGFYQCDLAIPSSGCQMSWHAWSTDRW</sequence>
<accession>A0ACB9DBL9</accession>
<evidence type="ECO:0000313" key="1">
    <source>
        <dbReference type="EMBL" id="KAI3743870.1"/>
    </source>
</evidence>
<reference evidence="2" key="1">
    <citation type="journal article" date="2022" name="Mol. Ecol. Resour.">
        <title>The genomes of chicory, endive, great burdock and yacon provide insights into Asteraceae palaeo-polyploidization history and plant inulin production.</title>
        <authorList>
            <person name="Fan W."/>
            <person name="Wang S."/>
            <person name="Wang H."/>
            <person name="Wang A."/>
            <person name="Jiang F."/>
            <person name="Liu H."/>
            <person name="Zhao H."/>
            <person name="Xu D."/>
            <person name="Zhang Y."/>
        </authorList>
    </citation>
    <scope>NUCLEOTIDE SEQUENCE [LARGE SCALE GENOMIC DNA]</scope>
    <source>
        <strain evidence="2">cv. Yunnan</strain>
    </source>
</reference>